<sequence length="107" mass="11934">MILPGTIFIFLMGCSQKEVSINQIVETACGQCQFNMDQQAGCDLAIRIDSAYYFVEGSKIDDHRDAHSDAGLCNSIQKAEVKGTIKDGKFYSDLFTLLNKNSREDEE</sequence>
<dbReference type="AlphaFoldDB" id="A0A382SDM5"/>
<dbReference type="InterPro" id="IPR045950">
    <property type="entry name" value="DUF6370"/>
</dbReference>
<dbReference type="Pfam" id="PF19897">
    <property type="entry name" value="DUF6370"/>
    <property type="match status" value="1"/>
</dbReference>
<gene>
    <name evidence="1" type="ORF">METZ01_LOCUS360914</name>
</gene>
<accession>A0A382SDM5</accession>
<dbReference type="EMBL" id="UINC01128360">
    <property type="protein sequence ID" value="SVD08060.1"/>
    <property type="molecule type" value="Genomic_DNA"/>
</dbReference>
<reference evidence="1" key="1">
    <citation type="submission" date="2018-05" db="EMBL/GenBank/DDBJ databases">
        <authorList>
            <person name="Lanie J.A."/>
            <person name="Ng W.-L."/>
            <person name="Kazmierczak K.M."/>
            <person name="Andrzejewski T.M."/>
            <person name="Davidsen T.M."/>
            <person name="Wayne K.J."/>
            <person name="Tettelin H."/>
            <person name="Glass J.I."/>
            <person name="Rusch D."/>
            <person name="Podicherti R."/>
            <person name="Tsui H.-C.T."/>
            <person name="Winkler M.E."/>
        </authorList>
    </citation>
    <scope>NUCLEOTIDE SEQUENCE</scope>
</reference>
<evidence type="ECO:0000313" key="1">
    <source>
        <dbReference type="EMBL" id="SVD08060.1"/>
    </source>
</evidence>
<protein>
    <submittedName>
        <fullName evidence="1">Uncharacterized protein</fullName>
    </submittedName>
</protein>
<proteinExistence type="predicted"/>
<name>A0A382SDM5_9ZZZZ</name>
<organism evidence="1">
    <name type="scientific">marine metagenome</name>
    <dbReference type="NCBI Taxonomy" id="408172"/>
    <lineage>
        <taxon>unclassified sequences</taxon>
        <taxon>metagenomes</taxon>
        <taxon>ecological metagenomes</taxon>
    </lineage>
</organism>